<protein>
    <submittedName>
        <fullName evidence="1">Uncharacterized protein</fullName>
    </submittedName>
</protein>
<dbReference type="AlphaFoldDB" id="A0A542ZUI6"/>
<dbReference type="EMBL" id="VFOS01000001">
    <property type="protein sequence ID" value="TQL63997.1"/>
    <property type="molecule type" value="Genomic_DNA"/>
</dbReference>
<proteinExistence type="predicted"/>
<accession>A0A542ZUI6</accession>
<name>A0A542ZUI6_RARFA</name>
<reference evidence="1 2" key="1">
    <citation type="submission" date="2019-06" db="EMBL/GenBank/DDBJ databases">
        <title>Sequencing the genomes of 1000 actinobacteria strains.</title>
        <authorList>
            <person name="Klenk H.-P."/>
        </authorList>
    </citation>
    <scope>NUCLEOTIDE SEQUENCE [LARGE SCALE GENOMIC DNA]</scope>
    <source>
        <strain evidence="1 2">DSM 4813</strain>
    </source>
</reference>
<comment type="caution">
    <text evidence="1">The sequence shown here is derived from an EMBL/GenBank/DDBJ whole genome shotgun (WGS) entry which is preliminary data.</text>
</comment>
<dbReference type="Proteomes" id="UP000315389">
    <property type="component" value="Unassembled WGS sequence"/>
</dbReference>
<keyword evidence="2" id="KW-1185">Reference proteome</keyword>
<evidence type="ECO:0000313" key="1">
    <source>
        <dbReference type="EMBL" id="TQL63997.1"/>
    </source>
</evidence>
<gene>
    <name evidence="1" type="ORF">FB461_0480</name>
</gene>
<sequence>MVVIDAHWTHRLKMKLLGKDLPIHEYSHLWHMGDYAELSEEFVRHAVATAMAAPCRLCNYTVYVSSPRPVSYWAAFCQSVP</sequence>
<evidence type="ECO:0000313" key="2">
    <source>
        <dbReference type="Proteomes" id="UP000315389"/>
    </source>
</evidence>
<organism evidence="1 2">
    <name type="scientific">Rarobacter faecitabidus</name>
    <dbReference type="NCBI Taxonomy" id="13243"/>
    <lineage>
        <taxon>Bacteria</taxon>
        <taxon>Bacillati</taxon>
        <taxon>Actinomycetota</taxon>
        <taxon>Actinomycetes</taxon>
        <taxon>Micrococcales</taxon>
        <taxon>Rarobacteraceae</taxon>
        <taxon>Rarobacter</taxon>
    </lineage>
</organism>